<evidence type="ECO:0008006" key="4">
    <source>
        <dbReference type="Google" id="ProtNLM"/>
    </source>
</evidence>
<evidence type="ECO:0000313" key="3">
    <source>
        <dbReference type="EMBL" id="ANY75168.1"/>
    </source>
</evidence>
<dbReference type="AlphaFoldDB" id="A0A1B2E5B4"/>
<feature type="coiled-coil region" evidence="1">
    <location>
        <begin position="107"/>
        <end position="138"/>
    </location>
</feature>
<accession>A0A1B2E5B4</accession>
<sequence>MNRISNLSSGLIGAVVGAAIGIAGTLLVLYITLSFNFAVDSEAAKMELENAVQLINTYKSDSIGPRFKLLNTDIEWKTVLLNGNSKDFSEMYYELIRIDLLRDMIINASSENEKNKLIEEYNSAINLIKKQINFEEQLGRLEQMNNNRVE</sequence>
<keyword evidence="2" id="KW-1133">Transmembrane helix</keyword>
<proteinExistence type="predicted"/>
<keyword evidence="1" id="KW-0175">Coiled coil</keyword>
<dbReference type="KEGG" id="pib:BBD41_22780"/>
<name>A0A1B2E5B4_9BACL</name>
<reference evidence="3" key="1">
    <citation type="submission" date="2016-08" db="EMBL/GenBank/DDBJ databases">
        <title>Complete Genome Seqeunce of Paenibacillus sp. nov. IHBB 9852 from high altitute lake of Indian trans-Himalayas.</title>
        <authorList>
            <person name="Kiran S."/>
            <person name="Swarnkar M.K."/>
            <person name="Rana A."/>
            <person name="Tewari R."/>
            <person name="Gulati A."/>
        </authorList>
    </citation>
    <scope>NUCLEOTIDE SEQUENCE [LARGE SCALE GENOMIC DNA]</scope>
    <source>
        <strain evidence="3">IHBB 9852</strain>
    </source>
</reference>
<protein>
    <recommendedName>
        <fullName evidence="4">DUF4363 domain-containing protein</fullName>
    </recommendedName>
</protein>
<keyword evidence="2" id="KW-0812">Transmembrane</keyword>
<organism evidence="3">
    <name type="scientific">Paenibacillus ihbetae</name>
    <dbReference type="NCBI Taxonomy" id="1870820"/>
    <lineage>
        <taxon>Bacteria</taxon>
        <taxon>Bacillati</taxon>
        <taxon>Bacillota</taxon>
        <taxon>Bacilli</taxon>
        <taxon>Bacillales</taxon>
        <taxon>Paenibacillaceae</taxon>
        <taxon>Paenibacillus</taxon>
    </lineage>
</organism>
<evidence type="ECO:0000256" key="2">
    <source>
        <dbReference type="SAM" id="Phobius"/>
    </source>
</evidence>
<dbReference type="RefSeq" id="WP_099478828.1">
    <property type="nucleotide sequence ID" value="NZ_CP016809.1"/>
</dbReference>
<feature type="transmembrane region" description="Helical" evidence="2">
    <location>
        <begin position="12"/>
        <end position="33"/>
    </location>
</feature>
<keyword evidence="2" id="KW-0472">Membrane</keyword>
<evidence type="ECO:0000256" key="1">
    <source>
        <dbReference type="SAM" id="Coils"/>
    </source>
</evidence>
<dbReference type="EMBL" id="CP016809">
    <property type="protein sequence ID" value="ANY75168.1"/>
    <property type="molecule type" value="Genomic_DNA"/>
</dbReference>
<dbReference type="GeneID" id="48311113"/>
<gene>
    <name evidence="3" type="ORF">BBD41_22780</name>
</gene>